<evidence type="ECO:0000256" key="1">
    <source>
        <dbReference type="SAM" id="Phobius"/>
    </source>
</evidence>
<proteinExistence type="predicted"/>
<feature type="transmembrane region" description="Helical" evidence="1">
    <location>
        <begin position="554"/>
        <end position="574"/>
    </location>
</feature>
<name>A0A085MV68_9BILA</name>
<dbReference type="EMBL" id="KL367635">
    <property type="protein sequence ID" value="KFD61114.1"/>
    <property type="molecule type" value="Genomic_DNA"/>
</dbReference>
<feature type="transmembrane region" description="Helical" evidence="1">
    <location>
        <begin position="398"/>
        <end position="425"/>
    </location>
</feature>
<dbReference type="AlphaFoldDB" id="A0A085MV68"/>
<feature type="transmembrane region" description="Helical" evidence="1">
    <location>
        <begin position="222"/>
        <end position="239"/>
    </location>
</feature>
<evidence type="ECO:0000313" key="4">
    <source>
        <dbReference type="Proteomes" id="UP000030764"/>
    </source>
</evidence>
<accession>A0A085MV68</accession>
<feature type="transmembrane region" description="Helical" evidence="1">
    <location>
        <begin position="375"/>
        <end position="391"/>
    </location>
</feature>
<reference evidence="3 4" key="1">
    <citation type="journal article" date="2014" name="Nat. Genet.">
        <title>Genome and transcriptome of the porcine whipworm Trichuris suis.</title>
        <authorList>
            <person name="Jex A.R."/>
            <person name="Nejsum P."/>
            <person name="Schwarz E.M."/>
            <person name="Hu L."/>
            <person name="Young N.D."/>
            <person name="Hall R.S."/>
            <person name="Korhonen P.K."/>
            <person name="Liao S."/>
            <person name="Thamsborg S."/>
            <person name="Xia J."/>
            <person name="Xu P."/>
            <person name="Wang S."/>
            <person name="Scheerlinck J.P."/>
            <person name="Hofmann A."/>
            <person name="Sternberg P.W."/>
            <person name="Wang J."/>
            <person name="Gasser R.B."/>
        </authorList>
    </citation>
    <scope>NUCLEOTIDE SEQUENCE [LARGE SCALE GENOMIC DNA]</scope>
    <source>
        <strain evidence="3">DCEP-RM93F</strain>
        <strain evidence="2">DCEP-RM93M</strain>
    </source>
</reference>
<feature type="transmembrane region" description="Helical" evidence="1">
    <location>
        <begin position="334"/>
        <end position="355"/>
    </location>
</feature>
<protein>
    <submittedName>
        <fullName evidence="3">Uncharacterized protein</fullName>
    </submittedName>
</protein>
<feature type="transmembrane region" description="Helical" evidence="1">
    <location>
        <begin position="177"/>
        <end position="198"/>
    </location>
</feature>
<keyword evidence="1" id="KW-1133">Transmembrane helix</keyword>
<dbReference type="EMBL" id="KL363295">
    <property type="protein sequence ID" value="KFD48384.1"/>
    <property type="molecule type" value="Genomic_DNA"/>
</dbReference>
<evidence type="ECO:0000313" key="3">
    <source>
        <dbReference type="EMBL" id="KFD61114.1"/>
    </source>
</evidence>
<feature type="transmembrane region" description="Helical" evidence="1">
    <location>
        <begin position="514"/>
        <end position="534"/>
    </location>
</feature>
<feature type="transmembrane region" description="Helical" evidence="1">
    <location>
        <begin position="57"/>
        <end position="76"/>
    </location>
</feature>
<feature type="transmembrane region" description="Helical" evidence="1">
    <location>
        <begin position="456"/>
        <end position="479"/>
    </location>
</feature>
<feature type="transmembrane region" description="Helical" evidence="1">
    <location>
        <begin position="246"/>
        <end position="266"/>
    </location>
</feature>
<feature type="transmembrane region" description="Helical" evidence="1">
    <location>
        <begin position="134"/>
        <end position="156"/>
    </location>
</feature>
<feature type="transmembrane region" description="Helical" evidence="1">
    <location>
        <begin position="611"/>
        <end position="636"/>
    </location>
</feature>
<organism evidence="3">
    <name type="scientific">Trichuris suis</name>
    <name type="common">pig whipworm</name>
    <dbReference type="NCBI Taxonomy" id="68888"/>
    <lineage>
        <taxon>Eukaryota</taxon>
        <taxon>Metazoa</taxon>
        <taxon>Ecdysozoa</taxon>
        <taxon>Nematoda</taxon>
        <taxon>Enoplea</taxon>
        <taxon>Dorylaimia</taxon>
        <taxon>Trichinellida</taxon>
        <taxon>Trichuridae</taxon>
        <taxon>Trichuris</taxon>
    </lineage>
</organism>
<evidence type="ECO:0000313" key="2">
    <source>
        <dbReference type="EMBL" id="KFD48384.1"/>
    </source>
</evidence>
<feature type="transmembrane region" description="Helical" evidence="1">
    <location>
        <begin position="581"/>
        <end position="599"/>
    </location>
</feature>
<keyword evidence="1" id="KW-0472">Membrane</keyword>
<sequence length="688" mass="77646">MDTGYFFELPNSVRHISKNRLILYGWLMIGNGAVALTNACVATALEAVKTHLLIQYVNTHWITCVYLLTGASTMLVEKLRLNFFHYLAICMNLITMFVAAGALVFDSFNLDVISELSSSINVYRWMSKLPQKAILAYNIMDIFTGLFALAIGVATLRELYKISHRYFSNLDYLKSCSLFMAGLLLALAGLIKEVFWVMEVKWLKGLGDSARYMFLNYTTDEPVWNMIYLLTGVLTMHAARTASRVVAFCGLPLLIITIYPMVQYLWVDYRWLLTVQVAEMTAIVLQPHTLLYSNIAVTVFHLFVVFFVVAKLTKAISKLAFPWSNLRLDCDKKLRSSIICFGLSLILSGALFSTIDIVNVHAGTFHHVFYPSEHKLPFYLIPAGAFAIASIRLERRSFYCIPVVTILLIFSFHATMFHVITYLYLTKNEYFGSQLCDLFFYGRHKCNYRVEHAGSILHFFEATLAIAVLLMSIYGSFLFGRLCSFYRIDASASRVSMSAQEARRIGNCHRVVRGAAWAQIMIGILVYCVSVGFRDNGPLHEHPLFVIHNTIHRTTLSFMLTIFPAAQLILSNVVHLSPMKALAIIGIACSRIIDILIQIDYRNLAYLGVGWAAMTAAEILTLFLQFTIMCACAVLFDFSINSYPQLELMDYIAAPTVADQQNCKQQPVELLYSLQEKADVEENASANA</sequence>
<dbReference type="Proteomes" id="UP000030764">
    <property type="component" value="Unassembled WGS sequence"/>
</dbReference>
<keyword evidence="4" id="KW-1185">Reference proteome</keyword>
<feature type="transmembrane region" description="Helical" evidence="1">
    <location>
        <begin position="21"/>
        <end position="45"/>
    </location>
</feature>
<dbReference type="Proteomes" id="UP000030758">
    <property type="component" value="Unassembled WGS sequence"/>
</dbReference>
<keyword evidence="1" id="KW-0812">Transmembrane</keyword>
<feature type="transmembrane region" description="Helical" evidence="1">
    <location>
        <begin position="83"/>
        <end position="105"/>
    </location>
</feature>
<feature type="transmembrane region" description="Helical" evidence="1">
    <location>
        <begin position="290"/>
        <end position="313"/>
    </location>
</feature>
<feature type="non-terminal residue" evidence="3">
    <location>
        <position position="688"/>
    </location>
</feature>
<gene>
    <name evidence="2" type="ORF">M513_10736</name>
    <name evidence="3" type="ORF">M514_10736</name>
</gene>